<evidence type="ECO:0000313" key="3">
    <source>
        <dbReference type="Proteomes" id="UP000283469"/>
    </source>
</evidence>
<dbReference type="InterPro" id="IPR000073">
    <property type="entry name" value="AB_hydrolase_1"/>
</dbReference>
<dbReference type="EMBL" id="QVRA01000018">
    <property type="protein sequence ID" value="RJG53133.1"/>
    <property type="molecule type" value="Genomic_DNA"/>
</dbReference>
<dbReference type="InterPro" id="IPR029058">
    <property type="entry name" value="AB_hydrolase_fold"/>
</dbReference>
<dbReference type="GO" id="GO:0016787">
    <property type="term" value="F:hydrolase activity"/>
    <property type="evidence" value="ECO:0007669"/>
    <property type="project" value="UniProtKB-KW"/>
</dbReference>
<dbReference type="PANTHER" id="PTHR43194:SF2">
    <property type="entry name" value="PEROXISOMAL MEMBRANE PROTEIN LPX1"/>
    <property type="match status" value="1"/>
</dbReference>
<comment type="caution">
    <text evidence="2">The sequence shown here is derived from an EMBL/GenBank/DDBJ whole genome shotgun (WGS) entry which is preliminary data.</text>
</comment>
<dbReference type="AlphaFoldDB" id="A0A418YP89"/>
<dbReference type="Gene3D" id="3.40.50.1820">
    <property type="entry name" value="alpha/beta hydrolase"/>
    <property type="match status" value="1"/>
</dbReference>
<dbReference type="RefSeq" id="WP_025549969.1">
    <property type="nucleotide sequence ID" value="NZ_QVRA01000018.1"/>
</dbReference>
<dbReference type="InterPro" id="IPR050228">
    <property type="entry name" value="Carboxylesterase_BioH"/>
</dbReference>
<dbReference type="SUPFAM" id="SSF53474">
    <property type="entry name" value="alpha/beta-Hydrolases"/>
    <property type="match status" value="1"/>
</dbReference>
<reference evidence="2 3" key="1">
    <citation type="submission" date="2018-08" db="EMBL/GenBank/DDBJ databases">
        <title>Sphingobium sp. EO9.</title>
        <authorList>
            <person name="Park Y."/>
            <person name="Kim K.H."/>
            <person name="Jeon C.O."/>
        </authorList>
    </citation>
    <scope>NUCLEOTIDE SEQUENCE [LARGE SCALE GENOMIC DNA]</scope>
    <source>
        <strain evidence="2 3">EO9</strain>
    </source>
</reference>
<accession>A0A418YP89</accession>
<feature type="domain" description="AB hydrolase-1" evidence="1">
    <location>
        <begin position="30"/>
        <end position="263"/>
    </location>
</feature>
<dbReference type="Proteomes" id="UP000283469">
    <property type="component" value="Unassembled WGS sequence"/>
</dbReference>
<protein>
    <submittedName>
        <fullName evidence="2">Alpha/beta hydrolase</fullName>
    </submittedName>
</protein>
<gene>
    <name evidence="2" type="ORF">D0Z70_17015</name>
</gene>
<sequence length="291" mass="31053">MNEPSRAIFRTTDGLDLAADMYGRPTRGSVLMAHGGGQTRHAWAKTAAALADRGWEVVTLDLRGHGESGWSPTGDYGIQRFSEDLAEVARAMGGRPALIGASLGGLAGLYAEAEIAPGGFSSITLVDIVPNMDPDGAAKVMEFMNAHVAQGFGNLEEAADVIAAYLPHRPRPADHSGLAKNLQQGDDGRFRWHWDPGVVSGMQSCRSLRDADAFQARLTGLTLPVHLIRGRLSELVSREAAETFVAQLPNGKFTDVAGASHMVAGDRNDAFLSAAVGFLERLDRQTRAYDG</sequence>
<dbReference type="OrthoDB" id="9808398at2"/>
<proteinExistence type="predicted"/>
<keyword evidence="2" id="KW-0378">Hydrolase</keyword>
<organism evidence="2 3">
    <name type="scientific">Sphingobium terrigena</name>
    <dbReference type="NCBI Taxonomy" id="2304063"/>
    <lineage>
        <taxon>Bacteria</taxon>
        <taxon>Pseudomonadati</taxon>
        <taxon>Pseudomonadota</taxon>
        <taxon>Alphaproteobacteria</taxon>
        <taxon>Sphingomonadales</taxon>
        <taxon>Sphingomonadaceae</taxon>
        <taxon>Sphingobium</taxon>
    </lineage>
</organism>
<dbReference type="PANTHER" id="PTHR43194">
    <property type="entry name" value="HYDROLASE ALPHA/BETA FOLD FAMILY"/>
    <property type="match status" value="1"/>
</dbReference>
<keyword evidence="3" id="KW-1185">Reference proteome</keyword>
<dbReference type="Pfam" id="PF00561">
    <property type="entry name" value="Abhydrolase_1"/>
    <property type="match status" value="1"/>
</dbReference>
<name>A0A418YP89_9SPHN</name>
<evidence type="ECO:0000259" key="1">
    <source>
        <dbReference type="Pfam" id="PF00561"/>
    </source>
</evidence>
<evidence type="ECO:0000313" key="2">
    <source>
        <dbReference type="EMBL" id="RJG53133.1"/>
    </source>
</evidence>